<feature type="region of interest" description="Disordered" evidence="1">
    <location>
        <begin position="138"/>
        <end position="263"/>
    </location>
</feature>
<evidence type="ECO:0000313" key="3">
    <source>
        <dbReference type="Proteomes" id="UP000136399"/>
    </source>
</evidence>
<proteinExistence type="predicted"/>
<evidence type="ECO:0000256" key="1">
    <source>
        <dbReference type="SAM" id="MobiDB-lite"/>
    </source>
</evidence>
<reference evidence="2 3" key="1">
    <citation type="journal article" date="2011" name="Virus Res.">
        <title>Genomic and phylogenetic analyses of murine adenovirus 2.</title>
        <authorList>
            <person name="Hemmi S."/>
            <person name="Vidovszky M.Z."/>
            <person name="Ruminska J."/>
            <person name="Ramelli S."/>
            <person name="Decurtins W."/>
            <person name="Greber U.F."/>
            <person name="Harrach B."/>
        </authorList>
    </citation>
    <scope>NUCLEOTIDE SEQUENCE [LARGE SCALE GENOMIC DNA]</scope>
    <source>
        <strain evidence="2">K87</strain>
    </source>
</reference>
<name>E7CH54_9ADEN</name>
<feature type="compositionally biased region" description="Pro residues" evidence="1">
    <location>
        <begin position="154"/>
        <end position="169"/>
    </location>
</feature>
<feature type="compositionally biased region" description="Acidic residues" evidence="1">
    <location>
        <begin position="219"/>
        <end position="234"/>
    </location>
</feature>
<dbReference type="RefSeq" id="YP_004123759.1">
    <property type="nucleotide sequence ID" value="NC_014899.1"/>
</dbReference>
<evidence type="ECO:0000313" key="2">
    <source>
        <dbReference type="EMBL" id="ADR77855.1"/>
    </source>
</evidence>
<feature type="compositionally biased region" description="Low complexity" evidence="1">
    <location>
        <begin position="191"/>
        <end position="201"/>
    </location>
</feature>
<dbReference type="GeneID" id="10100742"/>
<protein>
    <submittedName>
        <fullName evidence="2">ORFD</fullName>
    </submittedName>
</protein>
<organism evidence="2 3">
    <name type="scientific">Murine adenovirus 2</name>
    <dbReference type="NCBI Taxonomy" id="931972"/>
    <lineage>
        <taxon>Viruses</taxon>
        <taxon>Varidnaviria</taxon>
        <taxon>Bamfordvirae</taxon>
        <taxon>Preplasmiviricota</taxon>
        <taxon>Polisuviricotina</taxon>
        <taxon>Pharingeaviricetes</taxon>
        <taxon>Rowavirales</taxon>
        <taxon>Adenoviridae</taxon>
        <taxon>Mastadenovirus</taxon>
        <taxon>Mastadenovirus muris</taxon>
        <taxon>Murine mastadenovirus B</taxon>
    </lineage>
</organism>
<dbReference type="KEGG" id="vg:10100742"/>
<dbReference type="Proteomes" id="UP000136399">
    <property type="component" value="Segment"/>
</dbReference>
<sequence>MAEPNCLEIRQQGDQVVTLTHLGYCRVLVSAARDIDLHSRDRCITHTPFGVILHTNLIVSVRDGFTVLVSSTPTSFVQVNTNVVWGQEVDLLLNMTVDYTRHNRVYARQPLAVMCLLESEERPSLPILGPVISLDEAAEEEEAEAAGSASPGSQAPPPSPLVPETPPPDSNASRPGSGATYTVPSSDAEEQAAAAEASEATEAFEADEAGSDSLWSSSEEAEGDSSDDAEDDDAVTVTEGSGSDRDSDDENLFANGGDPLATTRGVNQVRHPCFILKYNLSARAGADRFPPRRGYMIRKLLSETELQLSDDAAKMAWQASVDCSSCPYDCIFFNSEWERVGEEVEVTIVVASHMFSQMRVEDVSEMVRLTLEHRARVLFRCQVDAMVRSMK</sequence>
<dbReference type="EMBL" id="HM049560">
    <property type="protein sequence ID" value="ADR77855.1"/>
    <property type="molecule type" value="Genomic_DNA"/>
</dbReference>
<feature type="compositionally biased region" description="Polar residues" evidence="1">
    <location>
        <begin position="170"/>
        <end position="185"/>
    </location>
</feature>
<accession>E7CH54</accession>
<keyword evidence="3" id="KW-1185">Reference proteome</keyword>